<name>A0A4U5NG92_STECR</name>
<reference evidence="2 3" key="1">
    <citation type="journal article" date="2015" name="Genome Biol.">
        <title>Comparative genomics of Steinernema reveals deeply conserved gene regulatory networks.</title>
        <authorList>
            <person name="Dillman A.R."/>
            <person name="Macchietto M."/>
            <person name="Porter C.F."/>
            <person name="Rogers A."/>
            <person name="Williams B."/>
            <person name="Antoshechkin I."/>
            <person name="Lee M.M."/>
            <person name="Goodwin Z."/>
            <person name="Lu X."/>
            <person name="Lewis E.E."/>
            <person name="Goodrich-Blair H."/>
            <person name="Stock S.P."/>
            <person name="Adams B.J."/>
            <person name="Sternberg P.W."/>
            <person name="Mortazavi A."/>
        </authorList>
    </citation>
    <scope>NUCLEOTIDE SEQUENCE [LARGE SCALE GENOMIC DNA]</scope>
    <source>
        <strain evidence="2 3">ALL</strain>
    </source>
</reference>
<comment type="caution">
    <text evidence="2">The sequence shown here is derived from an EMBL/GenBank/DDBJ whole genome shotgun (WGS) entry which is preliminary data.</text>
</comment>
<evidence type="ECO:0008006" key="4">
    <source>
        <dbReference type="Google" id="ProtNLM"/>
    </source>
</evidence>
<feature type="signal peptide" evidence="1">
    <location>
        <begin position="1"/>
        <end position="21"/>
    </location>
</feature>
<evidence type="ECO:0000313" key="3">
    <source>
        <dbReference type="Proteomes" id="UP000298663"/>
    </source>
</evidence>
<organism evidence="2 3">
    <name type="scientific">Steinernema carpocapsae</name>
    <name type="common">Entomopathogenic nematode</name>
    <dbReference type="NCBI Taxonomy" id="34508"/>
    <lineage>
        <taxon>Eukaryota</taxon>
        <taxon>Metazoa</taxon>
        <taxon>Ecdysozoa</taxon>
        <taxon>Nematoda</taxon>
        <taxon>Chromadorea</taxon>
        <taxon>Rhabditida</taxon>
        <taxon>Tylenchina</taxon>
        <taxon>Panagrolaimomorpha</taxon>
        <taxon>Strongyloidoidea</taxon>
        <taxon>Steinernematidae</taxon>
        <taxon>Steinernema</taxon>
    </lineage>
</organism>
<keyword evidence="3" id="KW-1185">Reference proteome</keyword>
<protein>
    <recommendedName>
        <fullName evidence="4">Secreted protein</fullName>
    </recommendedName>
</protein>
<feature type="chain" id="PRO_5020481621" description="Secreted protein" evidence="1">
    <location>
        <begin position="22"/>
        <end position="85"/>
    </location>
</feature>
<dbReference type="AlphaFoldDB" id="A0A4U5NG92"/>
<keyword evidence="1" id="KW-0732">Signal</keyword>
<sequence length="85" mass="8625">MITVPIAVVLFVATFASIVFCSKKKSSVTAPNITSGAASVATPKEVVKSEMKPSAPVTPVPGAVGRSQVGEMDAADGQYEDVTVG</sequence>
<accession>A0A4U5NG92</accession>
<evidence type="ECO:0000256" key="1">
    <source>
        <dbReference type="SAM" id="SignalP"/>
    </source>
</evidence>
<evidence type="ECO:0000313" key="2">
    <source>
        <dbReference type="EMBL" id="TKR81700.1"/>
    </source>
</evidence>
<dbReference type="Proteomes" id="UP000298663">
    <property type="component" value="Unassembled WGS sequence"/>
</dbReference>
<reference evidence="2 3" key="2">
    <citation type="journal article" date="2019" name="G3 (Bethesda)">
        <title>Hybrid Assembly of the Genome of the Entomopathogenic Nematode Steinernema carpocapsae Identifies the X-Chromosome.</title>
        <authorList>
            <person name="Serra L."/>
            <person name="Macchietto M."/>
            <person name="Macias-Munoz A."/>
            <person name="McGill C.J."/>
            <person name="Rodriguez I.M."/>
            <person name="Rodriguez B."/>
            <person name="Murad R."/>
            <person name="Mortazavi A."/>
        </authorList>
    </citation>
    <scope>NUCLEOTIDE SEQUENCE [LARGE SCALE GENOMIC DNA]</scope>
    <source>
        <strain evidence="2 3">ALL</strain>
    </source>
</reference>
<dbReference type="EMBL" id="AZBU02000004">
    <property type="protein sequence ID" value="TKR81700.1"/>
    <property type="molecule type" value="Genomic_DNA"/>
</dbReference>
<gene>
    <name evidence="2" type="ORF">L596_015531</name>
</gene>
<proteinExistence type="predicted"/>